<dbReference type="EMBL" id="JAADJZ010000001">
    <property type="protein sequence ID" value="KAF2878573.1"/>
    <property type="molecule type" value="Genomic_DNA"/>
</dbReference>
<reference evidence="1 2" key="1">
    <citation type="submission" date="2020-01" db="EMBL/GenBank/DDBJ databases">
        <authorList>
            <consortium name="DOE Joint Genome Institute"/>
            <person name="Haridas S."/>
            <person name="Albert R."/>
            <person name="Binder M."/>
            <person name="Bloem J."/>
            <person name="Labutti K."/>
            <person name="Salamov A."/>
            <person name="Andreopoulos B."/>
            <person name="Baker S.E."/>
            <person name="Barry K."/>
            <person name="Bills G."/>
            <person name="Bluhm B.H."/>
            <person name="Cannon C."/>
            <person name="Castanera R."/>
            <person name="Culley D.E."/>
            <person name="Daum C."/>
            <person name="Ezra D."/>
            <person name="Gonzalez J.B."/>
            <person name="Henrissat B."/>
            <person name="Kuo A."/>
            <person name="Liang C."/>
            <person name="Lipzen A."/>
            <person name="Lutzoni F."/>
            <person name="Magnuson J."/>
            <person name="Mondo S."/>
            <person name="Nolan M."/>
            <person name="Ohm R."/>
            <person name="Pangilinan J."/>
            <person name="Park H.-J.H."/>
            <person name="Ramirez L."/>
            <person name="Alfaro M."/>
            <person name="Sun H."/>
            <person name="Tritt A."/>
            <person name="Yoshinaga Y."/>
            <person name="Zwiers L.-H.L."/>
            <person name="Turgeon B.G."/>
            <person name="Goodwin S.B."/>
            <person name="Spatafora J.W."/>
            <person name="Crous P.W."/>
            <person name="Grigoriev I.V."/>
        </authorList>
    </citation>
    <scope>NUCLEOTIDE SEQUENCE [LARGE SCALE GENOMIC DNA]</scope>
    <source>
        <strain evidence="1 2">CBS 611.86</strain>
    </source>
</reference>
<protein>
    <submittedName>
        <fullName evidence="1">Uncharacterized protein</fullName>
    </submittedName>
</protein>
<comment type="caution">
    <text evidence="1">The sequence shown here is derived from an EMBL/GenBank/DDBJ whole genome shotgun (WGS) entry which is preliminary data.</text>
</comment>
<dbReference type="Proteomes" id="UP000481861">
    <property type="component" value="Unassembled WGS sequence"/>
</dbReference>
<gene>
    <name evidence="1" type="ORF">BDV95DRAFT_557827</name>
</gene>
<evidence type="ECO:0000313" key="1">
    <source>
        <dbReference type="EMBL" id="KAF2878573.1"/>
    </source>
</evidence>
<feature type="non-terminal residue" evidence="1">
    <location>
        <position position="1"/>
    </location>
</feature>
<organism evidence="1 2">
    <name type="scientific">Massariosphaeria phaeospora</name>
    <dbReference type="NCBI Taxonomy" id="100035"/>
    <lineage>
        <taxon>Eukaryota</taxon>
        <taxon>Fungi</taxon>
        <taxon>Dikarya</taxon>
        <taxon>Ascomycota</taxon>
        <taxon>Pezizomycotina</taxon>
        <taxon>Dothideomycetes</taxon>
        <taxon>Pleosporomycetidae</taxon>
        <taxon>Pleosporales</taxon>
        <taxon>Pleosporales incertae sedis</taxon>
        <taxon>Massariosphaeria</taxon>
    </lineage>
</organism>
<accession>A0A7C8IKF5</accession>
<sequence>MRSDYVKRMADFGRDHELRERQWEEQRQRELHAFCQRLRACQRKLRGEQSAHTTRLLRLAHDQRRQRLDQERSVQQHSITMWHHHTQMRYNARYAANVQITDVHSMWNWEIAVVDFESVLKLGYEEDE</sequence>
<evidence type="ECO:0000313" key="2">
    <source>
        <dbReference type="Proteomes" id="UP000481861"/>
    </source>
</evidence>
<dbReference type="AlphaFoldDB" id="A0A7C8IKF5"/>
<proteinExistence type="predicted"/>
<name>A0A7C8IKF5_9PLEO</name>
<keyword evidence="2" id="KW-1185">Reference proteome</keyword>